<keyword evidence="3" id="KW-1185">Reference proteome</keyword>
<feature type="compositionally biased region" description="Low complexity" evidence="1">
    <location>
        <begin position="65"/>
        <end position="80"/>
    </location>
</feature>
<feature type="compositionally biased region" description="Low complexity" evidence="1">
    <location>
        <begin position="213"/>
        <end position="227"/>
    </location>
</feature>
<accession>A0A919PB49</accession>
<sequence>MSTNDSGAAAAVGTAKEQASGLAHAAADSGQGVLHEAKGQAADVVSEAKGQARDLLGEARTGLKSQASDQQARAASSLRSLGDELGRMADGSEQGGLATDLVRQVAGRTGSVASWLENREPGDVLSEVTDFARRRPGVFLAIAAGAGVLAGRLTRGLKDAPPSSGSSAGLAGTGTGSAGSSLPGSTTGLSTPTAGSAGGSPAATTQDLSPALAATGPGVVAGGTAEVTDVDAEFGGGQHREPGPADEGGLGSEEQAWAAAGGDAPVTPTPGHLSTDDPGTAGGDPLAGLRREDQP</sequence>
<name>A0A919PB49_9CELL</name>
<gene>
    <name evidence="2" type="ORF">Cpa01nite_03930</name>
</gene>
<organism evidence="2 3">
    <name type="scientific">Cellulomonas pakistanensis</name>
    <dbReference type="NCBI Taxonomy" id="992287"/>
    <lineage>
        <taxon>Bacteria</taxon>
        <taxon>Bacillati</taxon>
        <taxon>Actinomycetota</taxon>
        <taxon>Actinomycetes</taxon>
        <taxon>Micrococcales</taxon>
        <taxon>Cellulomonadaceae</taxon>
        <taxon>Cellulomonas</taxon>
    </lineage>
</organism>
<feature type="compositionally biased region" description="Low complexity" evidence="1">
    <location>
        <begin position="178"/>
        <end position="205"/>
    </location>
</feature>
<feature type="region of interest" description="Disordered" evidence="1">
    <location>
        <begin position="1"/>
        <end position="98"/>
    </location>
</feature>
<feature type="compositionally biased region" description="Low complexity" evidence="1">
    <location>
        <begin position="158"/>
        <end position="170"/>
    </location>
</feature>
<proteinExistence type="predicted"/>
<feature type="region of interest" description="Disordered" evidence="1">
    <location>
        <begin position="158"/>
        <end position="295"/>
    </location>
</feature>
<dbReference type="AlphaFoldDB" id="A0A919PB49"/>
<protein>
    <submittedName>
        <fullName evidence="2">Uncharacterized protein</fullName>
    </submittedName>
</protein>
<evidence type="ECO:0000313" key="3">
    <source>
        <dbReference type="Proteomes" id="UP000642125"/>
    </source>
</evidence>
<comment type="caution">
    <text evidence="2">The sequence shown here is derived from an EMBL/GenBank/DDBJ whole genome shotgun (WGS) entry which is preliminary data.</text>
</comment>
<dbReference type="RefSeq" id="WP_203667052.1">
    <property type="nucleotide sequence ID" value="NZ_BONO01000002.1"/>
</dbReference>
<evidence type="ECO:0000313" key="2">
    <source>
        <dbReference type="EMBL" id="GIG35012.1"/>
    </source>
</evidence>
<dbReference type="Proteomes" id="UP000642125">
    <property type="component" value="Unassembled WGS sequence"/>
</dbReference>
<reference evidence="2" key="1">
    <citation type="submission" date="2021-01" db="EMBL/GenBank/DDBJ databases">
        <title>Whole genome shotgun sequence of Cellulomonas pakistanensis NBRC 110800.</title>
        <authorList>
            <person name="Komaki H."/>
            <person name="Tamura T."/>
        </authorList>
    </citation>
    <scope>NUCLEOTIDE SEQUENCE</scope>
    <source>
        <strain evidence="2">NBRC 110800</strain>
    </source>
</reference>
<dbReference type="EMBL" id="BONO01000002">
    <property type="protein sequence ID" value="GIG35012.1"/>
    <property type="molecule type" value="Genomic_DNA"/>
</dbReference>
<evidence type="ECO:0000256" key="1">
    <source>
        <dbReference type="SAM" id="MobiDB-lite"/>
    </source>
</evidence>